<dbReference type="Gene3D" id="1.10.150.20">
    <property type="entry name" value="5' to 3' exonuclease, C-terminal subdomain"/>
    <property type="match status" value="1"/>
</dbReference>
<feature type="compositionally biased region" description="Polar residues" evidence="1">
    <location>
        <begin position="540"/>
        <end position="552"/>
    </location>
</feature>
<evidence type="ECO:0000313" key="4">
    <source>
        <dbReference type="Proteomes" id="UP000316726"/>
    </source>
</evidence>
<dbReference type="Proteomes" id="UP000316726">
    <property type="component" value="Chromosome 6"/>
</dbReference>
<dbReference type="OrthoDB" id="514856at2759"/>
<dbReference type="PROSITE" id="PS50173">
    <property type="entry name" value="UMUC"/>
    <property type="match status" value="1"/>
</dbReference>
<dbReference type="EMBL" id="CP031039">
    <property type="protein sequence ID" value="QDZ21979.1"/>
    <property type="molecule type" value="Genomic_DNA"/>
</dbReference>
<feature type="region of interest" description="Disordered" evidence="1">
    <location>
        <begin position="591"/>
        <end position="616"/>
    </location>
</feature>
<dbReference type="GO" id="GO:0006281">
    <property type="term" value="P:DNA repair"/>
    <property type="evidence" value="ECO:0007669"/>
    <property type="project" value="InterPro"/>
</dbReference>
<dbReference type="AlphaFoldDB" id="A0A5B8MNB9"/>
<dbReference type="SUPFAM" id="SSF100879">
    <property type="entry name" value="Lesion bypass DNA polymerase (Y-family), little finger domain"/>
    <property type="match status" value="1"/>
</dbReference>
<dbReference type="InterPro" id="IPR017961">
    <property type="entry name" value="DNA_pol_Y-fam_little_finger"/>
</dbReference>
<proteinExistence type="predicted"/>
<dbReference type="Pfam" id="PF11799">
    <property type="entry name" value="IMS_C"/>
    <property type="match status" value="1"/>
</dbReference>
<dbReference type="Pfam" id="PF00817">
    <property type="entry name" value="IMS"/>
    <property type="match status" value="1"/>
</dbReference>
<feature type="region of interest" description="Disordered" evidence="1">
    <location>
        <begin position="504"/>
        <end position="570"/>
    </location>
</feature>
<dbReference type="InterPro" id="IPR043128">
    <property type="entry name" value="Rev_trsase/Diguanyl_cyclase"/>
</dbReference>
<evidence type="ECO:0000313" key="3">
    <source>
        <dbReference type="EMBL" id="QDZ21979.1"/>
    </source>
</evidence>
<name>A0A5B8MNB9_9CHLO</name>
<dbReference type="InterPro" id="IPR001126">
    <property type="entry name" value="UmuC"/>
</dbReference>
<sequence length="616" mass="67868">MDGVGEDYRRRAFAEEPVELRRAANELATTSTTTLQGEAGWCDRLYPLQEPRTKQDVSKAVVVHLDLDCFYAQVEELLDPSLKGKPVGVTQKYLVVTCNYEARKAGITKLMNVKEAMRKCPSSLVLRSGEDLTPYRSYSRKAEALLQKFGPVERLGLDEFFVDVQALVDERLAAGEVPQHFRGHLVGSGTSVRADTRFRPQDLRSGASSGTLLDLNPPVGAEATEEERRLAVGSVIAATARGELQQLLGLRASAGITVNKLLSKLVGGLHKPDDQTTMLFKDADLFTATLPVRCIKGVGALTEQKFKSIGVHTCLDLRAKTVAEISKSVTKGNQELAKFFHLCSWGIDPSRVVPKGPPKTVSVEDSFKSLEGYEATMKVLKSVLVPDLLTRLREDCDQHQRRPVTLTVTYRTMRMREKKHFARKSLSCAFPRAMDTPEVSEACLALLRKGLGGEAVFAMTLLNIGASRFTDFKPETGSRRPTTSVATFKAFDVRDGRRIADGLTMKRRNYGKNPSLLLSKQQTRTLASTGEIPEPAESRATPSSLPSIQSHFRSPGGRPSQPAAGRRSAEVGLGIDMEILKEMPEDVQREYRNALGSRKRAREGQGGSIRTFFAKK</sequence>
<gene>
    <name evidence="3" type="ORF">A3770_06p44970</name>
</gene>
<feature type="compositionally biased region" description="Polar residues" evidence="1">
    <location>
        <begin position="516"/>
        <end position="528"/>
    </location>
</feature>
<organism evidence="3 4">
    <name type="scientific">Chloropicon primus</name>
    <dbReference type="NCBI Taxonomy" id="1764295"/>
    <lineage>
        <taxon>Eukaryota</taxon>
        <taxon>Viridiplantae</taxon>
        <taxon>Chlorophyta</taxon>
        <taxon>Chloropicophyceae</taxon>
        <taxon>Chloropicales</taxon>
        <taxon>Chloropicaceae</taxon>
        <taxon>Chloropicon</taxon>
    </lineage>
</organism>
<dbReference type="PANTHER" id="PTHR46404">
    <property type="entry name" value="DNA POLYMERASE IOTA"/>
    <property type="match status" value="1"/>
</dbReference>
<evidence type="ECO:0000256" key="1">
    <source>
        <dbReference type="SAM" id="MobiDB-lite"/>
    </source>
</evidence>
<dbReference type="Gene3D" id="3.40.1170.60">
    <property type="match status" value="1"/>
</dbReference>
<dbReference type="FunFam" id="3.40.1170.60:FF:000006">
    <property type="entry name" value="DNA polymerase iota"/>
    <property type="match status" value="1"/>
</dbReference>
<dbReference type="Gene3D" id="3.30.70.270">
    <property type="match status" value="1"/>
</dbReference>
<dbReference type="Gene3D" id="3.30.1490.100">
    <property type="entry name" value="DNA polymerase, Y-family, little finger domain"/>
    <property type="match status" value="1"/>
</dbReference>
<protein>
    <submittedName>
        <fullName evidence="3">DNA polymerase iota</fullName>
    </submittedName>
</protein>
<dbReference type="STRING" id="1764295.A0A5B8MNB9"/>
<feature type="domain" description="UmuC" evidence="2">
    <location>
        <begin position="62"/>
        <end position="299"/>
    </location>
</feature>
<reference evidence="3 4" key="1">
    <citation type="submission" date="2018-07" db="EMBL/GenBank/DDBJ databases">
        <title>The complete nuclear genome of the prasinophyte Chloropicon primus (CCMP1205).</title>
        <authorList>
            <person name="Pombert J.-F."/>
            <person name="Otis C."/>
            <person name="Turmel M."/>
            <person name="Lemieux C."/>
        </authorList>
    </citation>
    <scope>NUCLEOTIDE SEQUENCE [LARGE SCALE GENOMIC DNA]</scope>
    <source>
        <strain evidence="3 4">CCMP1205</strain>
    </source>
</reference>
<evidence type="ECO:0000259" key="2">
    <source>
        <dbReference type="PROSITE" id="PS50173"/>
    </source>
</evidence>
<keyword evidence="4" id="KW-1185">Reference proteome</keyword>
<dbReference type="PANTHER" id="PTHR46404:SF1">
    <property type="entry name" value="DNA POLYMERASE IOTA"/>
    <property type="match status" value="1"/>
</dbReference>
<dbReference type="InterPro" id="IPR036775">
    <property type="entry name" value="DNA_pol_Y-fam_lit_finger_sf"/>
</dbReference>
<dbReference type="SUPFAM" id="SSF56672">
    <property type="entry name" value="DNA/RNA polymerases"/>
    <property type="match status" value="1"/>
</dbReference>
<accession>A0A5B8MNB9</accession>
<dbReference type="InterPro" id="IPR043502">
    <property type="entry name" value="DNA/RNA_pol_sf"/>
</dbReference>
<dbReference type="GO" id="GO:0003684">
    <property type="term" value="F:damaged DNA binding"/>
    <property type="evidence" value="ECO:0007669"/>
    <property type="project" value="InterPro"/>
</dbReference>